<feature type="chain" id="PRO_5013002105" evidence="1">
    <location>
        <begin position="24"/>
        <end position="328"/>
    </location>
</feature>
<name>A0A1U9V189_CUPNE</name>
<dbReference type="EMBL" id="CP017758">
    <property type="protein sequence ID" value="AQV98407.1"/>
    <property type="molecule type" value="Genomic_DNA"/>
</dbReference>
<organism evidence="2 3">
    <name type="scientific">Cupriavidus necator</name>
    <name type="common">Alcaligenes eutrophus</name>
    <name type="synonym">Ralstonia eutropha</name>
    <dbReference type="NCBI Taxonomy" id="106590"/>
    <lineage>
        <taxon>Bacteria</taxon>
        <taxon>Pseudomonadati</taxon>
        <taxon>Pseudomonadota</taxon>
        <taxon>Betaproteobacteria</taxon>
        <taxon>Burkholderiales</taxon>
        <taxon>Burkholderiaceae</taxon>
        <taxon>Cupriavidus</taxon>
    </lineage>
</organism>
<dbReference type="OrthoDB" id="3762237at2"/>
<dbReference type="InterPro" id="IPR023375">
    <property type="entry name" value="ADC_dom_sf"/>
</dbReference>
<keyword evidence="1" id="KW-0732">Signal</keyword>
<feature type="signal peptide" evidence="1">
    <location>
        <begin position="1"/>
        <end position="23"/>
    </location>
</feature>
<sequence>MKTSNLVATAGVILSALLNPSWADGTSETMQAESTTINIAGHEVPVVRGGLYDRYRSNPPLSVIESEAPDVDLSWFKGLQKERVDIGFESYSPNFYYKNSRVTAIFTADLDKLRELMPAEVLEQVQPLQVWPGRGLVALTAYAYHYCDNDSYNEIGLSVITNRPGSSNFGPLTLMTQAMSSNFWGYVLKLPVNTELARVRGVVGYNLPKWLTGIDYRETDKAVVVEILDSETGKVDVTLETRKLSELSSKPSMVTNSFTNVDQTGRLTTGYAISRQLGHASSTSAESVNLTLTEGSLSTYMKALKLGRMMKYEYVPEFQSALYSPKPL</sequence>
<evidence type="ECO:0000313" key="3">
    <source>
        <dbReference type="Proteomes" id="UP000189627"/>
    </source>
</evidence>
<protein>
    <submittedName>
        <fullName evidence="2">Acetoacetate decarboxylase (ADC)</fullName>
    </submittedName>
</protein>
<dbReference type="SUPFAM" id="SSF160104">
    <property type="entry name" value="Acetoacetate decarboxylase-like"/>
    <property type="match status" value="1"/>
</dbReference>
<dbReference type="KEGG" id="cuh:BJN34_31525"/>
<gene>
    <name evidence="2" type="ORF">BJN34_31525</name>
</gene>
<proteinExistence type="predicted"/>
<dbReference type="RefSeq" id="WP_078200674.1">
    <property type="nucleotide sequence ID" value="NZ_CP017758.1"/>
</dbReference>
<evidence type="ECO:0000313" key="2">
    <source>
        <dbReference type="EMBL" id="AQV98407.1"/>
    </source>
</evidence>
<reference evidence="3" key="1">
    <citation type="submission" date="2017-02" db="EMBL/GenBank/DDBJ databases">
        <title>Complete genome sequence of Cupriavidus necator strain NH9, a 3-chlorobenzoate degrader.</title>
        <authorList>
            <person name="Moriuchi R."/>
            <person name="Dohra H."/>
            <person name="Ogawa N."/>
        </authorList>
    </citation>
    <scope>NUCLEOTIDE SEQUENCE [LARGE SCALE GENOMIC DNA]</scope>
    <source>
        <strain evidence="3">NH9</strain>
    </source>
</reference>
<dbReference type="Gene3D" id="2.40.400.10">
    <property type="entry name" value="Acetoacetate decarboxylase-like"/>
    <property type="match status" value="1"/>
</dbReference>
<evidence type="ECO:0000256" key="1">
    <source>
        <dbReference type="SAM" id="SignalP"/>
    </source>
</evidence>
<dbReference type="AlphaFoldDB" id="A0A1U9V189"/>
<accession>A0A1U9V189</accession>
<dbReference type="Proteomes" id="UP000189627">
    <property type="component" value="Chromosome 2"/>
</dbReference>